<sequence length="176" mass="20316">MNRFLKGLQGMLQRVGFLYLAAGIFIAFLINVPEVFQTSRLKVLNRLRPETLDFLVDPVQFAKKYSLSDNQIRQRTEQYAFYYKKVAQYMPSRADAQGLAGYSAMLLGKEEEAIRFYEKAVANSGSFFWSHYNLAVLYFNQGRYEKVIPLLNKVIAVSPQGSVQFIKKSMRIYLPV</sequence>
<feature type="non-terminal residue" evidence="2">
    <location>
        <position position="176"/>
    </location>
</feature>
<keyword evidence="1" id="KW-0472">Membrane</keyword>
<dbReference type="SUPFAM" id="SSF48452">
    <property type="entry name" value="TPR-like"/>
    <property type="match status" value="1"/>
</dbReference>
<organism evidence="2">
    <name type="scientific">hydrothermal vent metagenome</name>
    <dbReference type="NCBI Taxonomy" id="652676"/>
    <lineage>
        <taxon>unclassified sequences</taxon>
        <taxon>metagenomes</taxon>
        <taxon>ecological metagenomes</taxon>
    </lineage>
</organism>
<dbReference type="Gene3D" id="1.25.40.10">
    <property type="entry name" value="Tetratricopeptide repeat domain"/>
    <property type="match status" value="1"/>
</dbReference>
<accession>A0A3B0UJH9</accession>
<dbReference type="InterPro" id="IPR011990">
    <property type="entry name" value="TPR-like_helical_dom_sf"/>
</dbReference>
<dbReference type="SMART" id="SM00028">
    <property type="entry name" value="TPR"/>
    <property type="match status" value="2"/>
</dbReference>
<reference evidence="2" key="1">
    <citation type="submission" date="2018-06" db="EMBL/GenBank/DDBJ databases">
        <authorList>
            <person name="Zhirakovskaya E."/>
        </authorList>
    </citation>
    <scope>NUCLEOTIDE SEQUENCE</scope>
</reference>
<keyword evidence="1" id="KW-0812">Transmembrane</keyword>
<feature type="transmembrane region" description="Helical" evidence="1">
    <location>
        <begin position="12"/>
        <end position="32"/>
    </location>
</feature>
<dbReference type="PROSITE" id="PS50005">
    <property type="entry name" value="TPR"/>
    <property type="match status" value="1"/>
</dbReference>
<protein>
    <submittedName>
        <fullName evidence="2">Uncharacterized protein</fullName>
    </submittedName>
</protein>
<gene>
    <name evidence="2" type="ORF">MNBD_BACTEROID05-670</name>
</gene>
<keyword evidence="1" id="KW-1133">Transmembrane helix</keyword>
<dbReference type="AlphaFoldDB" id="A0A3B0UJH9"/>
<dbReference type="Pfam" id="PF13431">
    <property type="entry name" value="TPR_17"/>
    <property type="match status" value="1"/>
</dbReference>
<name>A0A3B0UJH9_9ZZZZ</name>
<evidence type="ECO:0000256" key="1">
    <source>
        <dbReference type="SAM" id="Phobius"/>
    </source>
</evidence>
<dbReference type="EMBL" id="UOEN01000494">
    <property type="protein sequence ID" value="VAW19706.1"/>
    <property type="molecule type" value="Genomic_DNA"/>
</dbReference>
<dbReference type="InterPro" id="IPR019734">
    <property type="entry name" value="TPR_rpt"/>
</dbReference>
<proteinExistence type="predicted"/>
<evidence type="ECO:0000313" key="2">
    <source>
        <dbReference type="EMBL" id="VAW19706.1"/>
    </source>
</evidence>